<protein>
    <submittedName>
        <fullName evidence="2">Hydrolase 1, exosortase A system-associated</fullName>
    </submittedName>
</protein>
<dbReference type="GO" id="GO:0016787">
    <property type="term" value="F:hydrolase activity"/>
    <property type="evidence" value="ECO:0007669"/>
    <property type="project" value="UniProtKB-KW"/>
</dbReference>
<proteinExistence type="predicted"/>
<evidence type="ECO:0000313" key="3">
    <source>
        <dbReference type="Proteomes" id="UP001216510"/>
    </source>
</evidence>
<dbReference type="RefSeq" id="WP_277414575.1">
    <property type="nucleotide sequence ID" value="NZ_CP119083.1"/>
</dbReference>
<dbReference type="EMBL" id="CP119083">
    <property type="protein sequence ID" value="WEF31806.1"/>
    <property type="molecule type" value="Genomic_DNA"/>
</dbReference>
<accession>A0ABY8B9Y4</accession>
<dbReference type="Proteomes" id="UP001216510">
    <property type="component" value="Chromosome"/>
</dbReference>
<evidence type="ECO:0000313" key="2">
    <source>
        <dbReference type="EMBL" id="WEF31806.1"/>
    </source>
</evidence>
<keyword evidence="2" id="KW-0378">Hydrolase</keyword>
<evidence type="ECO:0000259" key="1">
    <source>
        <dbReference type="Pfam" id="PF12697"/>
    </source>
</evidence>
<dbReference type="NCBIfam" id="TIGR03100">
    <property type="entry name" value="hydr1_PEP"/>
    <property type="match status" value="1"/>
</dbReference>
<gene>
    <name evidence="2" type="ORF">PX653_20565</name>
</gene>
<sequence>MQPDEQALCFPCGDDWLTAVLSPIGAGAIARRGVLIVVGGPQYRAGSHRQFALLARSLAAAGIPAMRFDYRGMGDSGGAPRTFEAVDLDLRTAIDRFIAAVPGMQEVVLWGLCDAASAALFYAPNDRRVAGLVLANPWARTTDGLARATLKHYYVARLLQPAFWQKVASGRFDVRGSLGSLLGLVRNARGAAPAVPPAAQPANDTAAPAAAPAPGLRERMLAGWQGFRGPILLITSGADLTAQEFLDMVKASRPWQKLLAAPGVQRHTLAAADHTFSRREWRDQVAGWTATWVRSW</sequence>
<dbReference type="Gene3D" id="3.40.50.1820">
    <property type="entry name" value="alpha/beta hydrolase"/>
    <property type="match status" value="1"/>
</dbReference>
<dbReference type="InterPro" id="IPR029058">
    <property type="entry name" value="AB_hydrolase_fold"/>
</dbReference>
<feature type="domain" description="AB hydrolase-1" evidence="1">
    <location>
        <begin position="47"/>
        <end position="283"/>
    </location>
</feature>
<organism evidence="2 3">
    <name type="scientific">Pseudoduganella chitinolytica</name>
    <dbReference type="NCBI Taxonomy" id="34070"/>
    <lineage>
        <taxon>Bacteria</taxon>
        <taxon>Pseudomonadati</taxon>
        <taxon>Pseudomonadota</taxon>
        <taxon>Betaproteobacteria</taxon>
        <taxon>Burkholderiales</taxon>
        <taxon>Oxalobacteraceae</taxon>
        <taxon>Telluria group</taxon>
        <taxon>Pseudoduganella</taxon>
    </lineage>
</organism>
<reference evidence="2 3" key="1">
    <citation type="submission" date="2023-02" db="EMBL/GenBank/DDBJ databases">
        <title>Gemone sequence of Telluria chitinolytica ACM 3522T.</title>
        <authorList>
            <person name="Frediansyah A."/>
            <person name="Miess H."/>
            <person name="Gross H."/>
        </authorList>
    </citation>
    <scope>NUCLEOTIDE SEQUENCE [LARGE SCALE GENOMIC DNA]</scope>
    <source>
        <strain evidence="2 3">ACM 3522</strain>
    </source>
</reference>
<dbReference type="InterPro" id="IPR000073">
    <property type="entry name" value="AB_hydrolase_1"/>
</dbReference>
<name>A0ABY8B9Y4_9BURK</name>
<dbReference type="SUPFAM" id="SSF53474">
    <property type="entry name" value="alpha/beta-Hydrolases"/>
    <property type="match status" value="1"/>
</dbReference>
<dbReference type="InterPro" id="IPR017531">
    <property type="entry name" value="Hydrolase-1_PEP"/>
</dbReference>
<keyword evidence="3" id="KW-1185">Reference proteome</keyword>
<dbReference type="Pfam" id="PF12697">
    <property type="entry name" value="Abhydrolase_6"/>
    <property type="match status" value="1"/>
</dbReference>